<dbReference type="SUPFAM" id="SSF82895">
    <property type="entry name" value="TSP-1 type 1 repeat"/>
    <property type="match status" value="7"/>
</dbReference>
<organism evidence="9 10">
    <name type="scientific">Pristionchus entomophagus</name>
    <dbReference type="NCBI Taxonomy" id="358040"/>
    <lineage>
        <taxon>Eukaryota</taxon>
        <taxon>Metazoa</taxon>
        <taxon>Ecdysozoa</taxon>
        <taxon>Nematoda</taxon>
        <taxon>Chromadorea</taxon>
        <taxon>Rhabditida</taxon>
        <taxon>Rhabditina</taxon>
        <taxon>Diplogasteromorpha</taxon>
        <taxon>Diplogasteroidea</taxon>
        <taxon>Neodiplogasteridae</taxon>
        <taxon>Pristionchus</taxon>
    </lineage>
</organism>
<evidence type="ECO:0000313" key="9">
    <source>
        <dbReference type="EMBL" id="GMT03746.1"/>
    </source>
</evidence>
<keyword evidence="10" id="KW-1185">Reference proteome</keyword>
<dbReference type="Gene3D" id="2.20.100.10">
    <property type="entry name" value="Thrombospondin type-1 (TSP1) repeat"/>
    <property type="match status" value="7"/>
</dbReference>
<keyword evidence="5" id="KW-1015">Disulfide bond</keyword>
<dbReference type="AlphaFoldDB" id="A0AAV5UA40"/>
<dbReference type="InterPro" id="IPR000884">
    <property type="entry name" value="TSP1_rpt"/>
</dbReference>
<evidence type="ECO:0000256" key="5">
    <source>
        <dbReference type="ARBA" id="ARBA00023157"/>
    </source>
</evidence>
<sequence length="727" mass="80372">MGPPSLLQASALLLLLLAASAAALDTEEGVSTQICARVHNNTALEGLSPTALFLGNAYECQRKCVQSYPECTAIVYYYIRNDTKHHYCYLFNQNSASGNVSLAEQKPPTKKDLIRMLELVTDCHEFDAYPPIDKEEGEGYASSSDRVDRKKRHDGEEIDAGEWTDWSACSEGGDSTTRTRECTYGRRIERRGCPARRPPQEPIGIRPQQQHQQQPHPSDPRALQGGHSSVLAPVINTAQQHQQHPQQPQPQPQLPQIDPRQQISPNDPQAQLYAERMANYRPRMRHPAVAQAVPCTGPRCPAPIRRPQEAPRALPVAPVAPPAPTRAPAPLPTRYRPAPPPAPSCNSPGCVPTRAPLGEWFDWSDWSACSCTCGDGVMQRKRECNGGYCVGDEYEESRCSMGPCQTWSEWCEWSECLSANGQNCGRGKSERTRYCLLGTQRCDGNDYESRECDLGACPEWSEWEQWTSCSVSCGDNGRRSRQRSCLGGLRGDECQGPRQEDAACEPQAPCSFWANWGDWGLCSVTCGRGNKRRSRVCQHGTDCLGESEETTYCDEAPCAQWTEWCEWSDCSSQCGPGSRDRSRVCMGADGQESRYCQGAPTESQACEGNNCCSWSEWCGWSDCDKRCGGGMSSRTRVCERNGFADPTCQCPGAPQEDRVCNPQPCAPLCSWTEWCAWSDCSTTLQCEVGVQLRSRQCVGESGCECIGLAEENQQCRGTNPCPPKQPC</sequence>
<feature type="domain" description="Apple" evidence="8">
    <location>
        <begin position="35"/>
        <end position="107"/>
    </location>
</feature>
<keyword evidence="2" id="KW-0964">Secreted</keyword>
<evidence type="ECO:0000256" key="6">
    <source>
        <dbReference type="SAM" id="MobiDB-lite"/>
    </source>
</evidence>
<gene>
    <name evidence="9" type="ORF">PENTCL1PPCAC_25920</name>
</gene>
<feature type="region of interest" description="Disordered" evidence="6">
    <location>
        <begin position="189"/>
        <end position="226"/>
    </location>
</feature>
<evidence type="ECO:0000256" key="2">
    <source>
        <dbReference type="ARBA" id="ARBA00022525"/>
    </source>
</evidence>
<reference evidence="9" key="1">
    <citation type="submission" date="2023-10" db="EMBL/GenBank/DDBJ databases">
        <title>Genome assembly of Pristionchus species.</title>
        <authorList>
            <person name="Yoshida K."/>
            <person name="Sommer R.J."/>
        </authorList>
    </citation>
    <scope>NUCLEOTIDE SEQUENCE</scope>
    <source>
        <strain evidence="9">RS0144</strain>
    </source>
</reference>
<dbReference type="PANTHER" id="PTHR22906">
    <property type="entry name" value="PROPERDIN"/>
    <property type="match status" value="1"/>
</dbReference>
<feature type="region of interest" description="Disordered" evidence="6">
    <location>
        <begin position="238"/>
        <end position="266"/>
    </location>
</feature>
<dbReference type="InterPro" id="IPR036383">
    <property type="entry name" value="TSP1_rpt_sf"/>
</dbReference>
<dbReference type="PROSITE" id="PS50092">
    <property type="entry name" value="TSP1"/>
    <property type="match status" value="8"/>
</dbReference>
<dbReference type="PANTHER" id="PTHR22906:SF43">
    <property type="entry name" value="PROPERDIN"/>
    <property type="match status" value="1"/>
</dbReference>
<dbReference type="InterPro" id="IPR052065">
    <property type="entry name" value="Compl_asym_regulator"/>
</dbReference>
<evidence type="ECO:0000256" key="4">
    <source>
        <dbReference type="ARBA" id="ARBA00022737"/>
    </source>
</evidence>
<evidence type="ECO:0000313" key="10">
    <source>
        <dbReference type="Proteomes" id="UP001432027"/>
    </source>
</evidence>
<keyword evidence="4" id="KW-0677">Repeat</keyword>
<dbReference type="InterPro" id="IPR003609">
    <property type="entry name" value="Pan_app"/>
</dbReference>
<dbReference type="SMART" id="SM00209">
    <property type="entry name" value="TSP1"/>
    <property type="match status" value="8"/>
</dbReference>
<keyword evidence="3 7" id="KW-0732">Signal</keyword>
<protein>
    <recommendedName>
        <fullName evidence="8">Apple domain-containing protein</fullName>
    </recommendedName>
</protein>
<evidence type="ECO:0000256" key="1">
    <source>
        <dbReference type="ARBA" id="ARBA00004613"/>
    </source>
</evidence>
<evidence type="ECO:0000256" key="7">
    <source>
        <dbReference type="SAM" id="SignalP"/>
    </source>
</evidence>
<accession>A0AAV5UA40</accession>
<dbReference type="EMBL" id="BTSX01000006">
    <property type="protein sequence ID" value="GMT03746.1"/>
    <property type="molecule type" value="Genomic_DNA"/>
</dbReference>
<comment type="subcellular location">
    <subcellularLocation>
        <location evidence="1">Secreted</location>
    </subcellularLocation>
</comment>
<evidence type="ECO:0000256" key="3">
    <source>
        <dbReference type="ARBA" id="ARBA00022729"/>
    </source>
</evidence>
<comment type="caution">
    <text evidence="9">The sequence shown here is derived from an EMBL/GenBank/DDBJ whole genome shotgun (WGS) entry which is preliminary data.</text>
</comment>
<feature type="region of interest" description="Disordered" evidence="6">
    <location>
        <begin position="128"/>
        <end position="156"/>
    </location>
</feature>
<feature type="chain" id="PRO_5043753108" description="Apple domain-containing protein" evidence="7">
    <location>
        <begin position="24"/>
        <end position="727"/>
    </location>
</feature>
<dbReference type="Pfam" id="PF00090">
    <property type="entry name" value="TSP_1"/>
    <property type="match status" value="7"/>
</dbReference>
<dbReference type="Proteomes" id="UP001432027">
    <property type="component" value="Unassembled WGS sequence"/>
</dbReference>
<name>A0AAV5UA40_9BILA</name>
<feature type="signal peptide" evidence="7">
    <location>
        <begin position="1"/>
        <end position="23"/>
    </location>
</feature>
<dbReference type="PROSITE" id="PS50948">
    <property type="entry name" value="PAN"/>
    <property type="match status" value="1"/>
</dbReference>
<feature type="compositionally biased region" description="Low complexity" evidence="6">
    <location>
        <begin position="207"/>
        <end position="216"/>
    </location>
</feature>
<proteinExistence type="predicted"/>
<evidence type="ECO:0000259" key="8">
    <source>
        <dbReference type="PROSITE" id="PS50948"/>
    </source>
</evidence>